<dbReference type="SUPFAM" id="SSF109854">
    <property type="entry name" value="DinB/YfiT-like putative metalloenzymes"/>
    <property type="match status" value="1"/>
</dbReference>
<reference evidence="2 3" key="1">
    <citation type="submission" date="2019-02" db="EMBL/GenBank/DDBJ databases">
        <title>Deep-cultivation of Planctomycetes and their phenomic and genomic characterization uncovers novel biology.</title>
        <authorList>
            <person name="Wiegand S."/>
            <person name="Jogler M."/>
            <person name="Boedeker C."/>
            <person name="Pinto D."/>
            <person name="Vollmers J."/>
            <person name="Rivas-Marin E."/>
            <person name="Kohn T."/>
            <person name="Peeters S.H."/>
            <person name="Heuer A."/>
            <person name="Rast P."/>
            <person name="Oberbeckmann S."/>
            <person name="Bunk B."/>
            <person name="Jeske O."/>
            <person name="Meyerdierks A."/>
            <person name="Storesund J.E."/>
            <person name="Kallscheuer N."/>
            <person name="Luecker S."/>
            <person name="Lage O.M."/>
            <person name="Pohl T."/>
            <person name="Merkel B.J."/>
            <person name="Hornburger P."/>
            <person name="Mueller R.-W."/>
            <person name="Bruemmer F."/>
            <person name="Labrenz M."/>
            <person name="Spormann A.M."/>
            <person name="Op den Camp H."/>
            <person name="Overmann J."/>
            <person name="Amann R."/>
            <person name="Jetten M.S.M."/>
            <person name="Mascher T."/>
            <person name="Medema M.H."/>
            <person name="Devos D.P."/>
            <person name="Kaster A.-K."/>
            <person name="Ovreas L."/>
            <person name="Rohde M."/>
            <person name="Galperin M.Y."/>
            <person name="Jogler C."/>
        </authorList>
    </citation>
    <scope>NUCLEOTIDE SEQUENCE [LARGE SCALE GENOMIC DNA]</scope>
    <source>
        <strain evidence="2 3">I41</strain>
    </source>
</reference>
<dbReference type="RefSeq" id="WP_145432287.1">
    <property type="nucleotide sequence ID" value="NZ_CP036339.1"/>
</dbReference>
<gene>
    <name evidence="2" type="ORF">I41_19320</name>
</gene>
<dbReference type="Gene3D" id="1.20.120.450">
    <property type="entry name" value="dinb family like domain"/>
    <property type="match status" value="1"/>
</dbReference>
<protein>
    <submittedName>
        <fullName evidence="2">DinB superfamily protein</fullName>
    </submittedName>
</protein>
<dbReference type="OrthoDB" id="267642at2"/>
<dbReference type="AlphaFoldDB" id="A0A517TWJ9"/>
<evidence type="ECO:0000313" key="2">
    <source>
        <dbReference type="EMBL" id="QDT72749.1"/>
    </source>
</evidence>
<dbReference type="InterPro" id="IPR024775">
    <property type="entry name" value="DinB-like"/>
</dbReference>
<dbReference type="Pfam" id="PF12867">
    <property type="entry name" value="DinB_2"/>
    <property type="match status" value="1"/>
</dbReference>
<accession>A0A517TWJ9</accession>
<feature type="domain" description="DinB-like" evidence="1">
    <location>
        <begin position="17"/>
        <end position="149"/>
    </location>
</feature>
<keyword evidence="3" id="KW-1185">Reference proteome</keyword>
<proteinExistence type="predicted"/>
<dbReference type="KEGG" id="llh:I41_19320"/>
<evidence type="ECO:0000313" key="3">
    <source>
        <dbReference type="Proteomes" id="UP000317909"/>
    </source>
</evidence>
<organism evidence="2 3">
    <name type="scientific">Lacipirellula limnantheis</name>
    <dbReference type="NCBI Taxonomy" id="2528024"/>
    <lineage>
        <taxon>Bacteria</taxon>
        <taxon>Pseudomonadati</taxon>
        <taxon>Planctomycetota</taxon>
        <taxon>Planctomycetia</taxon>
        <taxon>Pirellulales</taxon>
        <taxon>Lacipirellulaceae</taxon>
        <taxon>Lacipirellula</taxon>
    </lineage>
</organism>
<dbReference type="Proteomes" id="UP000317909">
    <property type="component" value="Chromosome"/>
</dbReference>
<dbReference type="EMBL" id="CP036339">
    <property type="protein sequence ID" value="QDT72749.1"/>
    <property type="molecule type" value="Genomic_DNA"/>
</dbReference>
<evidence type="ECO:0000259" key="1">
    <source>
        <dbReference type="Pfam" id="PF12867"/>
    </source>
</evidence>
<dbReference type="InterPro" id="IPR034660">
    <property type="entry name" value="DinB/YfiT-like"/>
</dbReference>
<name>A0A517TWJ9_9BACT</name>
<sequence length="163" mass="17870">MDAKQAIESTMDSGFTVLHKYVGDLDDADLMERPGPGCNHLAWQLGHLIASEPFLVDLVCPGQGAKLPAGFAEAHAKDKCDVDDPAQFLTRDEYLKLYDQVRAATKKALADLPAERLDDPAPERFRSVFPTVGSVLLLIGNHPLMHAGQFVPVRRRKGKPVVI</sequence>